<dbReference type="EMBL" id="BDGU01000723">
    <property type="protein sequence ID" value="GAW08759.1"/>
    <property type="molecule type" value="Genomic_DNA"/>
</dbReference>
<comment type="caution">
    <text evidence="1">The sequence shown here is derived from an EMBL/GenBank/DDBJ whole genome shotgun (WGS) entry which is preliminary data.</text>
</comment>
<protein>
    <recommendedName>
        <fullName evidence="3">Protein kinase domain-containing protein</fullName>
    </recommendedName>
</protein>
<keyword evidence="2" id="KW-1185">Reference proteome</keyword>
<evidence type="ECO:0000313" key="2">
    <source>
        <dbReference type="Proteomes" id="UP000188533"/>
    </source>
</evidence>
<evidence type="ECO:0008006" key="3">
    <source>
        <dbReference type="Google" id="ProtNLM"/>
    </source>
</evidence>
<reference evidence="1 2" key="2">
    <citation type="submission" date="2017-02" db="EMBL/GenBank/DDBJ databases">
        <title>A genome survey and senescence transcriptome analysis in Lentinula edodes.</title>
        <authorList>
            <person name="Sakamoto Y."/>
            <person name="Nakade K."/>
            <person name="Sato S."/>
            <person name="Yoshida Y."/>
            <person name="Miyazaki K."/>
            <person name="Natsume S."/>
            <person name="Konno N."/>
        </authorList>
    </citation>
    <scope>NUCLEOTIDE SEQUENCE [LARGE SCALE GENOMIC DNA]</scope>
    <source>
        <strain evidence="1 2">NBRC 111202</strain>
    </source>
</reference>
<evidence type="ECO:0000313" key="1">
    <source>
        <dbReference type="EMBL" id="GAW08759.1"/>
    </source>
</evidence>
<sequence>MDDPNVILLSLDADAAITRVSSSVEVSTDFVFQQGQKFVRATLGTEVGGLVFFGTLREVLKTNANIELVQVVAIRAREFNELPPREFLPELPGGRYFQGRPPKAPSSGAEPKEFAQIPIALLVPSFGNFQTNIKNVAPSERAMLFATKMANELYVIFRDEQEREQKFCLILSEFLGEDVSNVTIGDFKTDGGVIHEYTAVNMNGAPRLFIKVKLEQTGTSDPCFQVSLDYLENTRRVRQNVVNRNEKAAAWFRARLPSILITHAGPNIQILGGVMTDRPQIEVLSASVPMYFHVSNQDLFLDLARTLTAINIIFADLGKLYDNPPPLNPLLPVQHEYPYPRRFKCGNQVITFTYLKRIDPIRLVFEVETEEKNILYIKYTQQYGAEAHRKAHEFGIAPELLANDDTLPGCWKMVVMNPIPKGYMETDSIEGSKDQGKVQAVVIAKMKCYFDEGFVHGNLRAANIFVDGERQNIMVIDYDWAGRNKEVTYPPDVRSSIDIWCPRAELSLRPIETEHDCQMLKHLYY</sequence>
<name>A0A1Q3ENH3_LENED</name>
<accession>A0A1Q3ENH3</accession>
<gene>
    <name evidence="1" type="ORF">LENED_010842</name>
</gene>
<dbReference type="SUPFAM" id="SSF56112">
    <property type="entry name" value="Protein kinase-like (PK-like)"/>
    <property type="match status" value="1"/>
</dbReference>
<dbReference type="InterPro" id="IPR011009">
    <property type="entry name" value="Kinase-like_dom_sf"/>
</dbReference>
<dbReference type="Proteomes" id="UP000188533">
    <property type="component" value="Unassembled WGS sequence"/>
</dbReference>
<dbReference type="STRING" id="5353.A0A1Q3ENH3"/>
<proteinExistence type="predicted"/>
<reference evidence="1 2" key="1">
    <citation type="submission" date="2016-08" db="EMBL/GenBank/DDBJ databases">
        <authorList>
            <consortium name="Lentinula edodes genome sequencing consortium"/>
            <person name="Sakamoto Y."/>
            <person name="Nakade K."/>
            <person name="Sato S."/>
            <person name="Yoshida Y."/>
            <person name="Miyazaki K."/>
            <person name="Natsume S."/>
            <person name="Konno N."/>
        </authorList>
    </citation>
    <scope>NUCLEOTIDE SEQUENCE [LARGE SCALE GENOMIC DNA]</scope>
    <source>
        <strain evidence="1 2">NBRC 111202</strain>
    </source>
</reference>
<organism evidence="1 2">
    <name type="scientific">Lentinula edodes</name>
    <name type="common">Shiitake mushroom</name>
    <name type="synonym">Lentinus edodes</name>
    <dbReference type="NCBI Taxonomy" id="5353"/>
    <lineage>
        <taxon>Eukaryota</taxon>
        <taxon>Fungi</taxon>
        <taxon>Dikarya</taxon>
        <taxon>Basidiomycota</taxon>
        <taxon>Agaricomycotina</taxon>
        <taxon>Agaricomycetes</taxon>
        <taxon>Agaricomycetidae</taxon>
        <taxon>Agaricales</taxon>
        <taxon>Marasmiineae</taxon>
        <taxon>Omphalotaceae</taxon>
        <taxon>Lentinula</taxon>
    </lineage>
</organism>
<dbReference type="AlphaFoldDB" id="A0A1Q3ENH3"/>